<dbReference type="PANTHER" id="PTHR38459:SF1">
    <property type="entry name" value="PROPHAGE BACTOPRENOL-LINKED GLUCOSE TRANSLOCASE HOMOLOG"/>
    <property type="match status" value="1"/>
</dbReference>
<feature type="transmembrane region" description="Helical" evidence="6">
    <location>
        <begin position="75"/>
        <end position="94"/>
    </location>
</feature>
<feature type="transmembrane region" description="Helical" evidence="6">
    <location>
        <begin position="37"/>
        <end position="55"/>
    </location>
</feature>
<comment type="similarity">
    <text evidence="2">Belongs to the GtrA family.</text>
</comment>
<comment type="caution">
    <text evidence="8">The sequence shown here is derived from an EMBL/GenBank/DDBJ whole genome shotgun (WGS) entry which is preliminary data.</text>
</comment>
<protein>
    <recommendedName>
        <fullName evidence="7">GtrA/DPMS transmembrane domain-containing protein</fullName>
    </recommendedName>
</protein>
<sequence>MLPGARKPLRYLMVGACCALLNLLIQNGAILVLGFNYVAAALTSFMILTPLSYALHATITFNQKERQSLASFARYALQCVALLGANILLMALLVEVLGLNINLAICVATVMLHVIGYLSTRYFVFGRAKVGRSSVL</sequence>
<dbReference type="Proteomes" id="UP000472320">
    <property type="component" value="Unassembled WGS sequence"/>
</dbReference>
<dbReference type="GO" id="GO:0000271">
    <property type="term" value="P:polysaccharide biosynthetic process"/>
    <property type="evidence" value="ECO:0007669"/>
    <property type="project" value="InterPro"/>
</dbReference>
<keyword evidence="3 6" id="KW-0812">Transmembrane</keyword>
<keyword evidence="9" id="KW-1185">Reference proteome</keyword>
<evidence type="ECO:0000256" key="2">
    <source>
        <dbReference type="ARBA" id="ARBA00009399"/>
    </source>
</evidence>
<dbReference type="GO" id="GO:0005886">
    <property type="term" value="C:plasma membrane"/>
    <property type="evidence" value="ECO:0007669"/>
    <property type="project" value="TreeGrafter"/>
</dbReference>
<dbReference type="Pfam" id="PF04138">
    <property type="entry name" value="GtrA_DPMS_TM"/>
    <property type="match status" value="1"/>
</dbReference>
<dbReference type="RefSeq" id="WP_155452571.1">
    <property type="nucleotide sequence ID" value="NZ_WNKX01000002.1"/>
</dbReference>
<dbReference type="InterPro" id="IPR007267">
    <property type="entry name" value="GtrA_DPMS_TM"/>
</dbReference>
<evidence type="ECO:0000313" key="8">
    <source>
        <dbReference type="EMBL" id="MTW09591.1"/>
    </source>
</evidence>
<organism evidence="8 9">
    <name type="scientific">Massilia eburnea</name>
    <dbReference type="NCBI Taxonomy" id="1776165"/>
    <lineage>
        <taxon>Bacteria</taxon>
        <taxon>Pseudomonadati</taxon>
        <taxon>Pseudomonadota</taxon>
        <taxon>Betaproteobacteria</taxon>
        <taxon>Burkholderiales</taxon>
        <taxon>Oxalobacteraceae</taxon>
        <taxon>Telluria group</taxon>
        <taxon>Massilia</taxon>
    </lineage>
</organism>
<evidence type="ECO:0000256" key="4">
    <source>
        <dbReference type="ARBA" id="ARBA00022989"/>
    </source>
</evidence>
<proteinExistence type="inferred from homology"/>
<gene>
    <name evidence="8" type="ORF">GM658_03170</name>
</gene>
<evidence type="ECO:0000256" key="6">
    <source>
        <dbReference type="SAM" id="Phobius"/>
    </source>
</evidence>
<keyword evidence="4 6" id="KW-1133">Transmembrane helix</keyword>
<evidence type="ECO:0000256" key="5">
    <source>
        <dbReference type="ARBA" id="ARBA00023136"/>
    </source>
</evidence>
<dbReference type="InterPro" id="IPR051401">
    <property type="entry name" value="GtrA_CellWall_Glycosyl"/>
</dbReference>
<evidence type="ECO:0000313" key="9">
    <source>
        <dbReference type="Proteomes" id="UP000472320"/>
    </source>
</evidence>
<evidence type="ECO:0000259" key="7">
    <source>
        <dbReference type="Pfam" id="PF04138"/>
    </source>
</evidence>
<dbReference type="EMBL" id="WNKX01000002">
    <property type="protein sequence ID" value="MTW09591.1"/>
    <property type="molecule type" value="Genomic_DNA"/>
</dbReference>
<comment type="subcellular location">
    <subcellularLocation>
        <location evidence="1">Membrane</location>
        <topology evidence="1">Multi-pass membrane protein</topology>
    </subcellularLocation>
</comment>
<evidence type="ECO:0000256" key="1">
    <source>
        <dbReference type="ARBA" id="ARBA00004141"/>
    </source>
</evidence>
<keyword evidence="5 6" id="KW-0472">Membrane</keyword>
<reference evidence="8 9" key="1">
    <citation type="submission" date="2019-11" db="EMBL/GenBank/DDBJ databases">
        <title>Type strains purchased from KCTC, JCM and DSMZ.</title>
        <authorList>
            <person name="Lu H."/>
        </authorList>
    </citation>
    <scope>NUCLEOTIDE SEQUENCE [LARGE SCALE GENOMIC DNA]</scope>
    <source>
        <strain evidence="8 9">JCM 31587</strain>
    </source>
</reference>
<accession>A0A6L6QBY4</accession>
<feature type="transmembrane region" description="Helical" evidence="6">
    <location>
        <begin position="12"/>
        <end position="31"/>
    </location>
</feature>
<evidence type="ECO:0000256" key="3">
    <source>
        <dbReference type="ARBA" id="ARBA00022692"/>
    </source>
</evidence>
<dbReference type="PANTHER" id="PTHR38459">
    <property type="entry name" value="PROPHAGE BACTOPRENOL-LINKED GLUCOSE TRANSLOCASE HOMOLOG"/>
    <property type="match status" value="1"/>
</dbReference>
<dbReference type="AlphaFoldDB" id="A0A6L6QBY4"/>
<name>A0A6L6QBY4_9BURK</name>
<feature type="transmembrane region" description="Helical" evidence="6">
    <location>
        <begin position="100"/>
        <end position="124"/>
    </location>
</feature>
<dbReference type="OrthoDB" id="7597029at2"/>
<feature type="domain" description="GtrA/DPMS transmembrane" evidence="7">
    <location>
        <begin position="10"/>
        <end position="125"/>
    </location>
</feature>